<gene>
    <name evidence="1" type="ORF">MRATA1EN22A_LOCUS30072</name>
</gene>
<dbReference type="EMBL" id="CATOBB020001003">
    <property type="protein sequence ID" value="CAM9221930.1"/>
    <property type="molecule type" value="Genomic_DNA"/>
</dbReference>
<organism evidence="1 2">
    <name type="scientific">Rangifer tarandus platyrhynchus</name>
    <name type="common">Svalbard reindeer</name>
    <dbReference type="NCBI Taxonomy" id="3082113"/>
    <lineage>
        <taxon>Eukaryota</taxon>
        <taxon>Metazoa</taxon>
        <taxon>Chordata</taxon>
        <taxon>Craniata</taxon>
        <taxon>Vertebrata</taxon>
        <taxon>Euteleostomi</taxon>
        <taxon>Mammalia</taxon>
        <taxon>Eutheria</taxon>
        <taxon>Laurasiatheria</taxon>
        <taxon>Artiodactyla</taxon>
        <taxon>Ruminantia</taxon>
        <taxon>Pecora</taxon>
        <taxon>Cervidae</taxon>
        <taxon>Odocoileinae</taxon>
        <taxon>Rangifer</taxon>
    </lineage>
</organism>
<protein>
    <submittedName>
        <fullName evidence="1">Uncharacterized protein</fullName>
    </submittedName>
</protein>
<sequence length="163" mass="18058">MKLFPVLDSPLRSNSHCWCLVTKCFQTFLSWSSEKGSPHPRAGKIQKGGPESHTSVAVRFGFAMEVTETLSTFHITRSHFPTLPQVTAMREVISKRGKRGHETTCIISPSLWIPAVTKPLGPSLPPGFAVVGETVRRQQEISHVVTRDTDHRGRGRDSLDGPM</sequence>
<proteinExistence type="predicted"/>
<dbReference type="Proteomes" id="UP001162501">
    <property type="component" value="Unassembled WGS sequence"/>
</dbReference>
<comment type="caution">
    <text evidence="1">The sequence shown here is derived from an EMBL/GenBank/DDBJ whole genome shotgun (WGS) entry which is preliminary data.</text>
</comment>
<reference evidence="1" key="1">
    <citation type="submission" date="2025-03" db="EMBL/GenBank/DDBJ databases">
        <authorList>
            <consortium name="ELIXIR-Norway"/>
            <consortium name="Elixir Norway"/>
        </authorList>
    </citation>
    <scope>NUCLEOTIDE SEQUENCE</scope>
</reference>
<name>A0ACB1KHP1_RANTA</name>
<evidence type="ECO:0000313" key="1">
    <source>
        <dbReference type="EMBL" id="CAM9221930.1"/>
    </source>
</evidence>
<evidence type="ECO:0000313" key="2">
    <source>
        <dbReference type="Proteomes" id="UP001162501"/>
    </source>
</evidence>
<accession>A0ACB1KHP1</accession>